<gene>
    <name evidence="2" type="primary">LOC117652573</name>
</gene>
<dbReference type="GeneID" id="117652573"/>
<proteinExistence type="predicted"/>
<keyword evidence="1" id="KW-1185">Reference proteome</keyword>
<dbReference type="InParanoid" id="A0A6P9A7H6"/>
<evidence type="ECO:0000313" key="2">
    <source>
        <dbReference type="RefSeq" id="XP_034253495.1"/>
    </source>
</evidence>
<dbReference type="KEGG" id="tpal:117652573"/>
<reference evidence="2" key="1">
    <citation type="submission" date="2025-08" db="UniProtKB">
        <authorList>
            <consortium name="RefSeq"/>
        </authorList>
    </citation>
    <scope>IDENTIFICATION</scope>
    <source>
        <tissue evidence="2">Total insect</tissue>
    </source>
</reference>
<dbReference type="AlphaFoldDB" id="A0A6P9A7H6"/>
<accession>A0A6P9A7H6</accession>
<name>A0A6P9A7H6_THRPL</name>
<dbReference type="RefSeq" id="XP_034253495.1">
    <property type="nucleotide sequence ID" value="XM_034397604.1"/>
</dbReference>
<protein>
    <submittedName>
        <fullName evidence="2">Uncharacterized protein LOC117652573</fullName>
    </submittedName>
</protein>
<evidence type="ECO:0000313" key="1">
    <source>
        <dbReference type="Proteomes" id="UP000515158"/>
    </source>
</evidence>
<sequence length="185" mass="20373">MCVAIFTDIPTVLPAGDLYNALLLNVILGVADGAPVDGYQCPLEFITQGNTISPVHHHLALMARRRWPCITFMSRGTLSNPTERGRYHLVCPGDNVYCLGQCSGPRALRVWYYAFLGMTRKPGCVVVVPPELCRLVQFLCHTFTSRDICPLTGLNVRTDTVLASVSCNLYRAAADAQVVAKRLDF</sequence>
<organism evidence="2">
    <name type="scientific">Thrips palmi</name>
    <name type="common">Melon thrips</name>
    <dbReference type="NCBI Taxonomy" id="161013"/>
    <lineage>
        <taxon>Eukaryota</taxon>
        <taxon>Metazoa</taxon>
        <taxon>Ecdysozoa</taxon>
        <taxon>Arthropoda</taxon>
        <taxon>Hexapoda</taxon>
        <taxon>Insecta</taxon>
        <taxon>Pterygota</taxon>
        <taxon>Neoptera</taxon>
        <taxon>Paraneoptera</taxon>
        <taxon>Thysanoptera</taxon>
        <taxon>Terebrantia</taxon>
        <taxon>Thripoidea</taxon>
        <taxon>Thripidae</taxon>
        <taxon>Thrips</taxon>
    </lineage>
</organism>
<dbReference type="Proteomes" id="UP000515158">
    <property type="component" value="Unplaced"/>
</dbReference>